<dbReference type="Proteomes" id="UP000316495">
    <property type="component" value="Unassembled WGS sequence"/>
</dbReference>
<dbReference type="InterPro" id="IPR020588">
    <property type="entry name" value="RecA_ATP-bd"/>
</dbReference>
<keyword evidence="2 11" id="KW-0547">Nucleotide-binding</keyword>
<evidence type="ECO:0000256" key="3">
    <source>
        <dbReference type="ARBA" id="ARBA00022763"/>
    </source>
</evidence>
<keyword evidence="1 11" id="KW-0479">Metal-binding</keyword>
<protein>
    <recommendedName>
        <fullName evidence="11 12">DNA repair protein RadA</fullName>
    </recommendedName>
</protein>
<keyword evidence="5" id="KW-0378">Hydrolase</keyword>
<dbReference type="InterPro" id="IPR003593">
    <property type="entry name" value="AAA+_ATPase"/>
</dbReference>
<dbReference type="Pfam" id="PF23442">
    <property type="entry name" value="DUF7125"/>
    <property type="match status" value="1"/>
</dbReference>
<dbReference type="FunFam" id="3.40.50.300:FF:000050">
    <property type="entry name" value="DNA repair protein RadA"/>
    <property type="match status" value="1"/>
</dbReference>
<evidence type="ECO:0000256" key="12">
    <source>
        <dbReference type="NCBIfam" id="TIGR00416"/>
    </source>
</evidence>
<dbReference type="SUPFAM" id="SSF54211">
    <property type="entry name" value="Ribosomal protein S5 domain 2-like"/>
    <property type="match status" value="1"/>
</dbReference>
<evidence type="ECO:0000256" key="9">
    <source>
        <dbReference type="ARBA" id="ARBA00023125"/>
    </source>
</evidence>
<keyword evidence="7 11" id="KW-0067">ATP-binding</keyword>
<evidence type="ECO:0000256" key="2">
    <source>
        <dbReference type="ARBA" id="ARBA00022741"/>
    </source>
</evidence>
<dbReference type="AlphaFoldDB" id="A0A554LQ41"/>
<dbReference type="Pfam" id="PF18073">
    <property type="entry name" value="Zn_ribbon_LapB"/>
    <property type="match status" value="1"/>
</dbReference>
<evidence type="ECO:0000256" key="8">
    <source>
        <dbReference type="ARBA" id="ARBA00023016"/>
    </source>
</evidence>
<dbReference type="InterPro" id="IPR055549">
    <property type="entry name" value="DUF7125"/>
</dbReference>
<sequence>MKSKSEKILFFCQNCGNEFSTWSGKCSSCGEWNSIKEMKESQVLTDSLAEKISPKKLSDLLLSKKVRIETGYSEIDRVFGGGIVSGSVVLFGGEPGIGKSTLLLQIAGKLEDSLYLSGEESAEQIKIRADRLKISSEKINFSAISDISNIEQMIEEISPGVVIIDSIQTVYVNSTSGTAGSQNQVRECGILLQRLAKKHSVAIIIIGHVTKEGIVAGPRILEHLVDVVVYIEGDRNHEARIVRAVKNRFGATDEIAVLTMSEFGLTEVKNPSAIFLSESKNVAGSATAVLLEGSRPLLVEIQALVTPTVFGYPRRTTSGFDLNRLNILIGVLTKRAGLSLGNQDIYLSVVGGISTSEPAADLAVCLGIASSFKNKSLKEKIAFFGEVGLTGEIRKVAGSDKRKKEAENLGYFVNLNYKNISEIIKKYLEF</sequence>
<comment type="similarity">
    <text evidence="11 13">Belongs to the RecA family. RadA subfamily.</text>
</comment>
<dbReference type="GO" id="GO:0016787">
    <property type="term" value="F:hydrolase activity"/>
    <property type="evidence" value="ECO:0007669"/>
    <property type="project" value="UniProtKB-KW"/>
</dbReference>
<feature type="binding site" evidence="11">
    <location>
        <begin position="93"/>
        <end position="100"/>
    </location>
    <ligand>
        <name>ATP</name>
        <dbReference type="ChEBI" id="CHEBI:30616"/>
    </ligand>
</feature>
<keyword evidence="4 13" id="KW-0863">Zinc-finger</keyword>
<dbReference type="PANTHER" id="PTHR32472:SF10">
    <property type="entry name" value="DNA REPAIR PROTEIN RADA-LIKE PROTEIN"/>
    <property type="match status" value="1"/>
</dbReference>
<dbReference type="InterPro" id="IPR027417">
    <property type="entry name" value="P-loop_NTPase"/>
</dbReference>
<evidence type="ECO:0000313" key="15">
    <source>
        <dbReference type="EMBL" id="TSC94983.1"/>
    </source>
</evidence>
<keyword evidence="6 13" id="KW-0862">Zinc</keyword>
<dbReference type="PANTHER" id="PTHR32472">
    <property type="entry name" value="DNA REPAIR PROTEIN RADA"/>
    <property type="match status" value="1"/>
</dbReference>
<keyword evidence="10 11" id="KW-0234">DNA repair</keyword>
<gene>
    <name evidence="11" type="primary">radA</name>
    <name evidence="15" type="ORF">Athens101428_54</name>
</gene>
<comment type="function">
    <text evidence="13">DNA-dependent ATPase involved in processing of recombination intermediates, plays a role in repairing DNA breaks. Stimulates the branch migration of RecA-mediated strand transfer reactions, allowing the 3' invading strand to extend heteroduplex DNA faster. Binds ssDNA in the presence of ADP but not other nucleotides, has ATPase activity that is stimulated by ssDNA and various branched DNA structures, but inhibited by SSB. Does not have RecA's homology-searching function.</text>
</comment>
<evidence type="ECO:0000256" key="5">
    <source>
        <dbReference type="ARBA" id="ARBA00022801"/>
    </source>
</evidence>
<dbReference type="InterPro" id="IPR041166">
    <property type="entry name" value="Rubredoxin_2"/>
</dbReference>
<dbReference type="GO" id="GO:0140664">
    <property type="term" value="F:ATP-dependent DNA damage sensor activity"/>
    <property type="evidence" value="ECO:0007669"/>
    <property type="project" value="InterPro"/>
</dbReference>
<feature type="region of interest" description="Lon-protease-like" evidence="11">
    <location>
        <begin position="344"/>
        <end position="430"/>
    </location>
</feature>
<evidence type="ECO:0000256" key="13">
    <source>
        <dbReference type="RuleBase" id="RU003555"/>
    </source>
</evidence>
<dbReference type="SMART" id="SM00382">
    <property type="entry name" value="AAA"/>
    <property type="match status" value="1"/>
</dbReference>
<dbReference type="InterPro" id="IPR014721">
    <property type="entry name" value="Ribsml_uS5_D2-typ_fold_subgr"/>
</dbReference>
<dbReference type="GO" id="GO:0005524">
    <property type="term" value="F:ATP binding"/>
    <property type="evidence" value="ECO:0007669"/>
    <property type="project" value="UniProtKB-UniRule"/>
</dbReference>
<evidence type="ECO:0000256" key="11">
    <source>
        <dbReference type="HAMAP-Rule" id="MF_01498"/>
    </source>
</evidence>
<dbReference type="HAMAP" id="MF_01498">
    <property type="entry name" value="RadA_bact"/>
    <property type="match status" value="1"/>
</dbReference>
<feature type="short sequence motif" description="RadA KNRFG motif" evidence="11">
    <location>
        <begin position="246"/>
        <end position="250"/>
    </location>
</feature>
<evidence type="ECO:0000256" key="4">
    <source>
        <dbReference type="ARBA" id="ARBA00022771"/>
    </source>
</evidence>
<dbReference type="PRINTS" id="PR01874">
    <property type="entry name" value="DNAREPAIRADA"/>
</dbReference>
<dbReference type="PROSITE" id="PS50162">
    <property type="entry name" value="RECA_2"/>
    <property type="match status" value="1"/>
</dbReference>
<dbReference type="GO" id="GO:0003684">
    <property type="term" value="F:damaged DNA binding"/>
    <property type="evidence" value="ECO:0007669"/>
    <property type="project" value="InterPro"/>
</dbReference>
<reference evidence="15 16" key="1">
    <citation type="submission" date="2017-07" db="EMBL/GenBank/DDBJ databases">
        <title>Mechanisms for carbon and nitrogen cycling indicate functional differentiation within the Candidate Phyla Radiation.</title>
        <authorList>
            <person name="Danczak R.E."/>
            <person name="Johnston M.D."/>
            <person name="Kenah C."/>
            <person name="Slattery M."/>
            <person name="Wrighton K.C."/>
            <person name="Wilkins M.J."/>
        </authorList>
    </citation>
    <scope>NUCLEOTIDE SEQUENCE [LARGE SCALE GENOMIC DNA]</scope>
    <source>
        <strain evidence="15">Athens1014_28</strain>
    </source>
</reference>
<accession>A0A554LQ41</accession>
<evidence type="ECO:0000259" key="14">
    <source>
        <dbReference type="PROSITE" id="PS50162"/>
    </source>
</evidence>
<dbReference type="GO" id="GO:0008270">
    <property type="term" value="F:zinc ion binding"/>
    <property type="evidence" value="ECO:0007669"/>
    <property type="project" value="UniProtKB-KW"/>
</dbReference>
<dbReference type="NCBIfam" id="TIGR00416">
    <property type="entry name" value="sms"/>
    <property type="match status" value="1"/>
</dbReference>
<dbReference type="GO" id="GO:0000725">
    <property type="term" value="P:recombinational repair"/>
    <property type="evidence" value="ECO:0007669"/>
    <property type="project" value="UniProtKB-UniRule"/>
</dbReference>
<dbReference type="GO" id="GO:0005829">
    <property type="term" value="C:cytosol"/>
    <property type="evidence" value="ECO:0007669"/>
    <property type="project" value="TreeGrafter"/>
</dbReference>
<evidence type="ECO:0000256" key="1">
    <source>
        <dbReference type="ARBA" id="ARBA00022723"/>
    </source>
</evidence>
<proteinExistence type="inferred from homology"/>
<evidence type="ECO:0000256" key="7">
    <source>
        <dbReference type="ARBA" id="ARBA00022840"/>
    </source>
</evidence>
<keyword evidence="8 11" id="KW-0346">Stress response</keyword>
<dbReference type="Gene3D" id="3.40.50.300">
    <property type="entry name" value="P-loop containing nucleotide triphosphate hydrolases"/>
    <property type="match status" value="1"/>
</dbReference>
<evidence type="ECO:0000313" key="16">
    <source>
        <dbReference type="Proteomes" id="UP000316495"/>
    </source>
</evidence>
<dbReference type="InterPro" id="IPR020568">
    <property type="entry name" value="Ribosomal_Su5_D2-typ_SF"/>
</dbReference>
<evidence type="ECO:0000256" key="6">
    <source>
        <dbReference type="ARBA" id="ARBA00022833"/>
    </source>
</evidence>
<keyword evidence="9 11" id="KW-0238">DNA-binding</keyword>
<comment type="caution">
    <text evidence="15">The sequence shown here is derived from an EMBL/GenBank/DDBJ whole genome shotgun (WGS) entry which is preliminary data.</text>
</comment>
<dbReference type="SUPFAM" id="SSF52540">
    <property type="entry name" value="P-loop containing nucleoside triphosphate hydrolases"/>
    <property type="match status" value="1"/>
</dbReference>
<name>A0A554LQ41_9BACT</name>
<dbReference type="EMBL" id="VMGN01000002">
    <property type="protein sequence ID" value="TSC94983.1"/>
    <property type="molecule type" value="Genomic_DNA"/>
</dbReference>
<comment type="domain">
    <text evidence="11">The middle region has homology to RecA with ATPase motifs including the RadA KNRFG motif, while the C-terminus is homologous to Lon protease.</text>
</comment>
<evidence type="ECO:0000256" key="10">
    <source>
        <dbReference type="ARBA" id="ARBA00023204"/>
    </source>
</evidence>
<dbReference type="Gene3D" id="3.30.230.10">
    <property type="match status" value="1"/>
</dbReference>
<keyword evidence="3 11" id="KW-0227">DNA damage</keyword>
<dbReference type="InterPro" id="IPR004504">
    <property type="entry name" value="DNA_repair_RadA"/>
</dbReference>
<organism evidence="15 16">
    <name type="scientific">Candidatus Berkelbacteria bacterium Athens1014_28</name>
    <dbReference type="NCBI Taxonomy" id="2017145"/>
    <lineage>
        <taxon>Bacteria</taxon>
        <taxon>Candidatus Berkelbacteria</taxon>
    </lineage>
</organism>
<feature type="domain" description="RecA family profile 1" evidence="14">
    <location>
        <begin position="64"/>
        <end position="209"/>
    </location>
</feature>
<comment type="function">
    <text evidence="11">Plays a role in repairing double-strand DNA breaks, probably involving stabilizing or processing branched DNA or blocked replication forks.</text>
</comment>